<dbReference type="InterPro" id="IPR036691">
    <property type="entry name" value="Endo/exonu/phosph_ase_sf"/>
</dbReference>
<gene>
    <name evidence="1" type="ORF">SBAD_LOCUS10197</name>
</gene>
<accession>A0A183J2U9</accession>
<keyword evidence="2" id="KW-1185">Reference proteome</keyword>
<name>A0A183J2U9_9BILA</name>
<dbReference type="Proteomes" id="UP000270296">
    <property type="component" value="Unassembled WGS sequence"/>
</dbReference>
<proteinExistence type="predicted"/>
<dbReference type="AlphaFoldDB" id="A0A183J2U9"/>
<dbReference type="Gene3D" id="3.60.10.10">
    <property type="entry name" value="Endonuclease/exonuclease/phosphatase"/>
    <property type="match status" value="1"/>
</dbReference>
<dbReference type="WBParaSite" id="SBAD_0001056101-mRNA-1">
    <property type="protein sequence ID" value="SBAD_0001056101-mRNA-1"/>
    <property type="gene ID" value="SBAD_0001056101"/>
</dbReference>
<sequence>MNKKWSLRILSCRFSSPRVGILLLRLDSNKTLKIVQVYASDVDEVEKLYAELESTLTVKATYTVVMGDFNAKLGR</sequence>
<dbReference type="OrthoDB" id="5853628at2759"/>
<evidence type="ECO:0000313" key="1">
    <source>
        <dbReference type="EMBL" id="VDP29787.1"/>
    </source>
</evidence>
<organism evidence="3">
    <name type="scientific">Soboliphyme baturini</name>
    <dbReference type="NCBI Taxonomy" id="241478"/>
    <lineage>
        <taxon>Eukaryota</taxon>
        <taxon>Metazoa</taxon>
        <taxon>Ecdysozoa</taxon>
        <taxon>Nematoda</taxon>
        <taxon>Enoplea</taxon>
        <taxon>Dorylaimia</taxon>
        <taxon>Dioctophymatida</taxon>
        <taxon>Dioctophymatoidea</taxon>
        <taxon>Soboliphymatidae</taxon>
        <taxon>Soboliphyme</taxon>
    </lineage>
</organism>
<evidence type="ECO:0000313" key="3">
    <source>
        <dbReference type="WBParaSite" id="SBAD_0001056101-mRNA-1"/>
    </source>
</evidence>
<dbReference type="EMBL" id="UZAM01013751">
    <property type="protein sequence ID" value="VDP29787.1"/>
    <property type="molecule type" value="Genomic_DNA"/>
</dbReference>
<reference evidence="1 2" key="2">
    <citation type="submission" date="2018-11" db="EMBL/GenBank/DDBJ databases">
        <authorList>
            <consortium name="Pathogen Informatics"/>
        </authorList>
    </citation>
    <scope>NUCLEOTIDE SEQUENCE [LARGE SCALE GENOMIC DNA]</scope>
</reference>
<evidence type="ECO:0000313" key="2">
    <source>
        <dbReference type="Proteomes" id="UP000270296"/>
    </source>
</evidence>
<reference evidence="3" key="1">
    <citation type="submission" date="2016-06" db="UniProtKB">
        <authorList>
            <consortium name="WormBaseParasite"/>
        </authorList>
    </citation>
    <scope>IDENTIFICATION</scope>
</reference>
<protein>
    <submittedName>
        <fullName evidence="3">Craniofacial development protein 2-like</fullName>
    </submittedName>
</protein>